<keyword evidence="3 5" id="KW-0949">S-adenosyl-L-methionine</keyword>
<dbReference type="eggNOG" id="COG1576">
    <property type="taxonomic scope" value="Bacteria"/>
</dbReference>
<comment type="subunit">
    <text evidence="5">Homodimer.</text>
</comment>
<dbReference type="InterPro" id="IPR029026">
    <property type="entry name" value="tRNA_m1G_MTases_N"/>
</dbReference>
<keyword evidence="2 5" id="KW-0808">Transferase</keyword>
<sequence>MKLLVAAVGRPKEAFILQGVASYLERLRPFMAASLTLIPDGRLGKLDRLRRMEAEGAEILKLLGDRDQLIALDERGRTFTSEAFSKELFSQLDSSPGRLVLLIGGPWGISPQVKERASSLWSLSSLTFPHELALLVLAEQLYRAASIRAGTGYHHP</sequence>
<comment type="function">
    <text evidence="5">Specifically methylates the pseudouridine at position 1915 (m3Psi1915) in 23S rRNA.</text>
</comment>
<keyword evidence="1 5" id="KW-0489">Methyltransferase</keyword>
<dbReference type="GO" id="GO:0070038">
    <property type="term" value="F:rRNA (pseudouridine-N3-)-methyltransferase activity"/>
    <property type="evidence" value="ECO:0007669"/>
    <property type="project" value="UniProtKB-UniRule"/>
</dbReference>
<comment type="catalytic activity">
    <reaction evidence="5">
        <text>pseudouridine(1915) in 23S rRNA + S-adenosyl-L-methionine = N(3)-methylpseudouridine(1915) in 23S rRNA + S-adenosyl-L-homocysteine + H(+)</text>
        <dbReference type="Rhea" id="RHEA:42752"/>
        <dbReference type="Rhea" id="RHEA-COMP:10221"/>
        <dbReference type="Rhea" id="RHEA-COMP:10222"/>
        <dbReference type="ChEBI" id="CHEBI:15378"/>
        <dbReference type="ChEBI" id="CHEBI:57856"/>
        <dbReference type="ChEBI" id="CHEBI:59789"/>
        <dbReference type="ChEBI" id="CHEBI:65314"/>
        <dbReference type="ChEBI" id="CHEBI:74486"/>
        <dbReference type="EC" id="2.1.1.177"/>
    </reaction>
</comment>
<evidence type="ECO:0000256" key="3">
    <source>
        <dbReference type="ARBA" id="ARBA00022691"/>
    </source>
</evidence>
<dbReference type="EC" id="2.1.1.177" evidence="5"/>
<accession>H0UJ61</accession>
<dbReference type="OrthoDB" id="9806643at2"/>
<dbReference type="STRING" id="885272.JonanDRAFT_0376"/>
<organism evidence="6 7">
    <name type="scientific">Jonquetella anthropi DSM 22815</name>
    <dbReference type="NCBI Taxonomy" id="885272"/>
    <lineage>
        <taxon>Bacteria</taxon>
        <taxon>Thermotogati</taxon>
        <taxon>Synergistota</taxon>
        <taxon>Synergistia</taxon>
        <taxon>Synergistales</taxon>
        <taxon>Dethiosulfovibrionaceae</taxon>
        <taxon>Jonquetella</taxon>
    </lineage>
</organism>
<evidence type="ECO:0000256" key="1">
    <source>
        <dbReference type="ARBA" id="ARBA00022603"/>
    </source>
</evidence>
<dbReference type="SUPFAM" id="SSF75217">
    <property type="entry name" value="alpha/beta knot"/>
    <property type="match status" value="1"/>
</dbReference>
<keyword evidence="5" id="KW-0698">rRNA processing</keyword>
<comment type="similarity">
    <text evidence="4 5">Belongs to the RNA methyltransferase RlmH family.</text>
</comment>
<feature type="binding site" evidence="5">
    <location>
        <position position="104"/>
    </location>
    <ligand>
        <name>S-adenosyl-L-methionine</name>
        <dbReference type="ChEBI" id="CHEBI:59789"/>
    </ligand>
</feature>
<dbReference type="AlphaFoldDB" id="H0UJ61"/>
<comment type="subcellular location">
    <subcellularLocation>
        <location evidence="5">Cytoplasm</location>
    </subcellularLocation>
</comment>
<dbReference type="Gene3D" id="3.40.1280.10">
    <property type="match status" value="1"/>
</dbReference>
<name>H0UJ61_9BACT</name>
<dbReference type="HAMAP" id="MF_00658">
    <property type="entry name" value="23SrRNA_methyltr_H"/>
    <property type="match status" value="1"/>
</dbReference>
<dbReference type="CDD" id="cd18081">
    <property type="entry name" value="RlmH-like"/>
    <property type="match status" value="1"/>
</dbReference>
<dbReference type="Pfam" id="PF02590">
    <property type="entry name" value="SPOUT_MTase"/>
    <property type="match status" value="1"/>
</dbReference>
<dbReference type="PANTHER" id="PTHR33603">
    <property type="entry name" value="METHYLTRANSFERASE"/>
    <property type="match status" value="1"/>
</dbReference>
<dbReference type="Proteomes" id="UP000003806">
    <property type="component" value="Chromosome"/>
</dbReference>
<dbReference type="GO" id="GO:0005737">
    <property type="term" value="C:cytoplasm"/>
    <property type="evidence" value="ECO:0007669"/>
    <property type="project" value="UniProtKB-SubCell"/>
</dbReference>
<dbReference type="RefSeq" id="WP_008520282.1">
    <property type="nucleotide sequence ID" value="NZ_CM001376.1"/>
</dbReference>
<evidence type="ECO:0000256" key="2">
    <source>
        <dbReference type="ARBA" id="ARBA00022679"/>
    </source>
</evidence>
<dbReference type="InterPro" id="IPR003742">
    <property type="entry name" value="RlmH-like"/>
</dbReference>
<feature type="binding site" evidence="5">
    <location>
        <position position="72"/>
    </location>
    <ligand>
        <name>S-adenosyl-L-methionine</name>
        <dbReference type="ChEBI" id="CHEBI:59789"/>
    </ligand>
</feature>
<evidence type="ECO:0000313" key="7">
    <source>
        <dbReference type="Proteomes" id="UP000003806"/>
    </source>
</evidence>
<protein>
    <recommendedName>
        <fullName evidence="5">Ribosomal RNA large subunit methyltransferase H</fullName>
        <ecNumber evidence="5">2.1.1.177</ecNumber>
    </recommendedName>
    <alternativeName>
        <fullName evidence="5">23S rRNA (pseudouridine1915-N3)-methyltransferase</fullName>
    </alternativeName>
    <alternativeName>
        <fullName evidence="5">23S rRNA m3Psi1915 methyltransferase</fullName>
    </alternativeName>
    <alternativeName>
        <fullName evidence="5">rRNA (pseudouridine-N3-)-methyltransferase RlmH</fullName>
    </alternativeName>
</protein>
<proteinExistence type="inferred from homology"/>
<dbReference type="HOGENOM" id="CLU_100552_2_0_0"/>
<reference evidence="6 7" key="1">
    <citation type="submission" date="2011-11" db="EMBL/GenBank/DDBJ databases">
        <title>The Noncontiguous Finished genome of Jonquetella anthropi DSM 22815.</title>
        <authorList>
            <consortium name="US DOE Joint Genome Institute (JGI-PGF)"/>
            <person name="Lucas S."/>
            <person name="Copeland A."/>
            <person name="Lapidus A."/>
            <person name="Glavina del Rio T."/>
            <person name="Dalin E."/>
            <person name="Tice H."/>
            <person name="Bruce D."/>
            <person name="Goodwin L."/>
            <person name="Pitluck S."/>
            <person name="Peters L."/>
            <person name="Mikhailova N."/>
            <person name="Held B."/>
            <person name="Kyrpides N."/>
            <person name="Mavromatis K."/>
            <person name="Ivanova N."/>
            <person name="Markowitz V."/>
            <person name="Cheng J.-F."/>
            <person name="Hugenholtz P."/>
            <person name="Woyke T."/>
            <person name="Wu D."/>
            <person name="Gronow S."/>
            <person name="Wellnitz S."/>
            <person name="Brambilla E."/>
            <person name="Klenk H.-P."/>
            <person name="Eisen J.A."/>
        </authorList>
    </citation>
    <scope>NUCLEOTIDE SEQUENCE [LARGE SCALE GENOMIC DNA]</scope>
    <source>
        <strain evidence="6 7">DSM 22815</strain>
    </source>
</reference>
<evidence type="ECO:0000256" key="5">
    <source>
        <dbReference type="HAMAP-Rule" id="MF_00658"/>
    </source>
</evidence>
<dbReference type="EMBL" id="CM001376">
    <property type="protein sequence ID" value="EHM12794.1"/>
    <property type="molecule type" value="Genomic_DNA"/>
</dbReference>
<evidence type="ECO:0000256" key="4">
    <source>
        <dbReference type="ARBA" id="ARBA00038303"/>
    </source>
</evidence>
<keyword evidence="5" id="KW-0963">Cytoplasm</keyword>
<dbReference type="PANTHER" id="PTHR33603:SF1">
    <property type="entry name" value="RIBOSOMAL RNA LARGE SUBUNIT METHYLTRANSFERASE H"/>
    <property type="match status" value="1"/>
</dbReference>
<dbReference type="InterPro" id="IPR029028">
    <property type="entry name" value="Alpha/beta_knot_MTases"/>
</dbReference>
<dbReference type="PIRSF" id="PIRSF004505">
    <property type="entry name" value="MT_bac"/>
    <property type="match status" value="1"/>
</dbReference>
<keyword evidence="7" id="KW-1185">Reference proteome</keyword>
<feature type="binding site" evidence="5">
    <location>
        <begin position="123"/>
        <end position="128"/>
    </location>
    <ligand>
        <name>S-adenosyl-L-methionine</name>
        <dbReference type="ChEBI" id="CHEBI:59789"/>
    </ligand>
</feature>
<evidence type="ECO:0000313" key="6">
    <source>
        <dbReference type="EMBL" id="EHM12794.1"/>
    </source>
</evidence>
<gene>
    <name evidence="5" type="primary">rlmH</name>
    <name evidence="6" type="ORF">JonanDRAFT_0376</name>
</gene>